<keyword evidence="2 6" id="KW-0812">Transmembrane</keyword>
<evidence type="ECO:0000313" key="9">
    <source>
        <dbReference type="Proteomes" id="UP001596287"/>
    </source>
</evidence>
<comment type="subcellular location">
    <subcellularLocation>
        <location evidence="1">Membrane</location>
        <topology evidence="1">Single-pass membrane protein</topology>
    </subcellularLocation>
</comment>
<feature type="region of interest" description="Disordered" evidence="5">
    <location>
        <begin position="1662"/>
        <end position="1705"/>
    </location>
</feature>
<keyword evidence="9" id="KW-1185">Reference proteome</keyword>
<feature type="transmembrane region" description="Helical" evidence="6">
    <location>
        <begin position="20"/>
        <end position="44"/>
    </location>
</feature>
<dbReference type="InterPro" id="IPR008023">
    <property type="entry name" value="DUF748"/>
</dbReference>
<evidence type="ECO:0000256" key="3">
    <source>
        <dbReference type="ARBA" id="ARBA00022989"/>
    </source>
</evidence>
<dbReference type="EMBL" id="JBHSQB010000005">
    <property type="protein sequence ID" value="MFC6096384.1"/>
    <property type="molecule type" value="Genomic_DNA"/>
</dbReference>
<proteinExistence type="predicted"/>
<evidence type="ECO:0000259" key="7">
    <source>
        <dbReference type="Pfam" id="PF04357"/>
    </source>
</evidence>
<dbReference type="Pfam" id="PF05359">
    <property type="entry name" value="DUF748"/>
    <property type="match status" value="1"/>
</dbReference>
<sequence>MNKPTKSFKLNKYVKKWLKILAWIIGSILGLFLLIVILIQIPYFQNLIKDKAVTYLEGKIKTPVKVGRIEIGLPKYIILEDIYFESQAGDTLLAGDKVKVDISLFKLLDNEVELNSIDLQGITATVKRNKDSIFNFDYIIDAFASNEPKDTTSAPMKISVKNVNLDRIKVRFEDAISKNDLNAYVNHFDTKITKFDLDKMDFTVPKINLDGFKVMLKQGEIVQEVAQNTVEVTDEAVKSPDLNLELGEIQLANIDIGFDNKGSALNTGIKLKKLLLEFNEINLKKQFIDLEKFEIDDISGGLTFGKLDKAIEVDAPESLEATGPKWKVKLNETSLQNIAFRFDDENSPRVKKGMDYKHLNLENVKLQGEKFYYSTDSIYGNIQEFSVKDQSGLDIESLKTNFFYGSKRASLKNLYLKTPQTLVKDEINVTYNDLSKIAENLGDLGIDASLENSQIGFKDILLFVPTLENQNPFKSNPNAILYINSEVSGKVSDISIPKLEISGIGSTVVSASGRITGLPDVEKAYFDLKINQLKSTSKDINMFVPKGTIPANIQLPSQLSLNGFFKGGISNFNTDMYLASSFGKAKIKATFDQIRKNYEKYDADATIDNFDIGKLLKNDSLGKISLKAKVKGTGLNPQTANASIDGTLIKADFNRYTYRDLKLKGAIKNGNFNATAGMNDVNLTFDMVAEGNFKGKYPAVKLKLNTDIADLEKLNLHAGPLKLRGDIFADITDSSPENLNGKIRVYNFLIVDSKETYSLDSIKVDAISSAESDTIRIQSQFANALMTGNFQYDQIGTALTNSISKYYNTNPTAPKKSNLPQQFDLTLVVRDEPILMKLMPELKSLSPIEINARYNSEGDSINVNGKIPKIIYGNNTITNGQLDIETDENALIYSLVIDDIDAGQIHLPYTSISGQVAENKVNYTLLIRDIKDEDQYLLAGSLKAEDGNTQISLEPDGLVLNYEPWDIDRENIVQFGSKGIYANNFELSNNASSIKIQSQSESANSPLDVTLKDFEIATITNAVAKDTLLAGGRINGNVLVKDLTKTMTFTADLNIEDFTFKTDTVGNIAIKVDNNTANVLNADVAITGGDGNQVNLVGNYRTDNSTFDMNLDIEKLNMKSIQGFTMGAVTQSTGFLSGQFRVTGSTTSPSVIGELKFNEIGLRVTQLASYFDEMNDKISFTNQGISFDKFSVSDTDDNQLVVDGRVLTTNYTDFGFDLTVNAENFKAVNSVAKDNDLYYGDLFIDTALSVKGDLNKPVVRGDLKINEDTDLTIVLPQSDPSITDREGIVEFIDQDGMQIDKRFIVADSLNQSQFRGMDVSVNIEIVKEAELTMIIDKGNGDYLNLKGEAQLTGGIDESGKTTLTGRYEFDEGAYEMSFNFIRRRFEIQKGSYILWTGEPTSADINITAVYEIETAPIDLVDNQITTNRNIYKQRIPFETLLKMKGELLKPEISFDITLPEGNNTVATEVTNLTKTKLAQLRQQEGELNKQVFALLLLGRFIGENPFASEAGGTSAGSLARQSVSKILSQQLNNLAGDLVQGVELDFDLQSREDYTTGSREDRTDLNVGLSKRLLNDRLKVTVGSSFGLEGPSQANEETNNIAGDLSADYQLTKDGRYMVRAYRKNQYQVALQGQVIETGVGFIITMDYNKFRELFHKTEEQKKIDREIKEKDKLRREKEKADNEKSAQEQEERTDKNAKKDKDNE</sequence>
<keyword evidence="4 6" id="KW-0472">Membrane</keyword>
<gene>
    <name evidence="8" type="ORF">ACFPVY_06970</name>
</gene>
<evidence type="ECO:0000256" key="1">
    <source>
        <dbReference type="ARBA" id="ARBA00004167"/>
    </source>
</evidence>
<keyword evidence="3 6" id="KW-1133">Transmembrane helix</keyword>
<evidence type="ECO:0000313" key="8">
    <source>
        <dbReference type="EMBL" id="MFC6096384.1"/>
    </source>
</evidence>
<organism evidence="8 9">
    <name type="scientific">Flavobacterium qiangtangense</name>
    <dbReference type="NCBI Taxonomy" id="1442595"/>
    <lineage>
        <taxon>Bacteria</taxon>
        <taxon>Pseudomonadati</taxon>
        <taxon>Bacteroidota</taxon>
        <taxon>Flavobacteriia</taxon>
        <taxon>Flavobacteriales</taxon>
        <taxon>Flavobacteriaceae</taxon>
        <taxon>Flavobacterium</taxon>
    </lineage>
</organism>
<evidence type="ECO:0000256" key="4">
    <source>
        <dbReference type="ARBA" id="ARBA00023136"/>
    </source>
</evidence>
<dbReference type="InterPro" id="IPR052894">
    <property type="entry name" value="AsmA-related"/>
</dbReference>
<protein>
    <submittedName>
        <fullName evidence="8">Translocation/assembly module TamB domain-containing protein</fullName>
    </submittedName>
</protein>
<evidence type="ECO:0000256" key="2">
    <source>
        <dbReference type="ARBA" id="ARBA00022692"/>
    </source>
</evidence>
<dbReference type="RefSeq" id="WP_379791251.1">
    <property type="nucleotide sequence ID" value="NZ_JBHSQB010000005.1"/>
</dbReference>
<dbReference type="Proteomes" id="UP001596287">
    <property type="component" value="Unassembled WGS sequence"/>
</dbReference>
<feature type="domain" description="Translocation and assembly module TamB C-terminal" evidence="7">
    <location>
        <begin position="1190"/>
        <end position="1632"/>
    </location>
</feature>
<accession>A0ABW1PLF0</accession>
<evidence type="ECO:0000256" key="5">
    <source>
        <dbReference type="SAM" id="MobiDB-lite"/>
    </source>
</evidence>
<comment type="caution">
    <text evidence="8">The sequence shown here is derived from an EMBL/GenBank/DDBJ whole genome shotgun (WGS) entry which is preliminary data.</text>
</comment>
<reference evidence="9" key="1">
    <citation type="journal article" date="2019" name="Int. J. Syst. Evol. Microbiol.">
        <title>The Global Catalogue of Microorganisms (GCM) 10K type strain sequencing project: providing services to taxonomists for standard genome sequencing and annotation.</title>
        <authorList>
            <consortium name="The Broad Institute Genomics Platform"/>
            <consortium name="The Broad Institute Genome Sequencing Center for Infectious Disease"/>
            <person name="Wu L."/>
            <person name="Ma J."/>
        </authorList>
    </citation>
    <scope>NUCLEOTIDE SEQUENCE [LARGE SCALE GENOMIC DNA]</scope>
    <source>
        <strain evidence="9">CCUG 49679</strain>
    </source>
</reference>
<evidence type="ECO:0000256" key="6">
    <source>
        <dbReference type="SAM" id="Phobius"/>
    </source>
</evidence>
<dbReference type="InterPro" id="IPR007452">
    <property type="entry name" value="TamB_C"/>
</dbReference>
<dbReference type="Pfam" id="PF04357">
    <property type="entry name" value="TamB"/>
    <property type="match status" value="1"/>
</dbReference>
<name>A0ABW1PLF0_9FLAO</name>
<dbReference type="PANTHER" id="PTHR30441">
    <property type="entry name" value="DUF748 DOMAIN-CONTAINING PROTEIN"/>
    <property type="match status" value="1"/>
</dbReference>
<dbReference type="PANTHER" id="PTHR30441:SF8">
    <property type="entry name" value="DUF748 DOMAIN-CONTAINING PROTEIN"/>
    <property type="match status" value="1"/>
</dbReference>